<dbReference type="EMBL" id="GBRH01248421">
    <property type="protein sequence ID" value="JAD49474.1"/>
    <property type="molecule type" value="Transcribed_RNA"/>
</dbReference>
<proteinExistence type="predicted"/>
<evidence type="ECO:0000313" key="1">
    <source>
        <dbReference type="EMBL" id="JAD49474.1"/>
    </source>
</evidence>
<accession>A0A0A9ACV3</accession>
<name>A0A0A9ACV3_ARUDO</name>
<organism evidence="1">
    <name type="scientific">Arundo donax</name>
    <name type="common">Giant reed</name>
    <name type="synonym">Donax arundinaceus</name>
    <dbReference type="NCBI Taxonomy" id="35708"/>
    <lineage>
        <taxon>Eukaryota</taxon>
        <taxon>Viridiplantae</taxon>
        <taxon>Streptophyta</taxon>
        <taxon>Embryophyta</taxon>
        <taxon>Tracheophyta</taxon>
        <taxon>Spermatophyta</taxon>
        <taxon>Magnoliopsida</taxon>
        <taxon>Liliopsida</taxon>
        <taxon>Poales</taxon>
        <taxon>Poaceae</taxon>
        <taxon>PACMAD clade</taxon>
        <taxon>Arundinoideae</taxon>
        <taxon>Arundineae</taxon>
        <taxon>Arundo</taxon>
    </lineage>
</organism>
<dbReference type="AlphaFoldDB" id="A0A0A9ACV3"/>
<sequence length="63" mass="7288">MKDEDMTRLLLERPALLSDYGFAVLEASRICILRGLIYLLHDVQYLSASERCTDERIIFAKPD</sequence>
<reference evidence="1" key="2">
    <citation type="journal article" date="2015" name="Data Brief">
        <title>Shoot transcriptome of the giant reed, Arundo donax.</title>
        <authorList>
            <person name="Barrero R.A."/>
            <person name="Guerrero F.D."/>
            <person name="Moolhuijzen P."/>
            <person name="Goolsby J.A."/>
            <person name="Tidwell J."/>
            <person name="Bellgard S.E."/>
            <person name="Bellgard M.I."/>
        </authorList>
    </citation>
    <scope>NUCLEOTIDE SEQUENCE</scope>
    <source>
        <tissue evidence="1">Shoot tissue taken approximately 20 cm above the soil surface</tissue>
    </source>
</reference>
<reference evidence="1" key="1">
    <citation type="submission" date="2014-09" db="EMBL/GenBank/DDBJ databases">
        <authorList>
            <person name="Magalhaes I.L.F."/>
            <person name="Oliveira U."/>
            <person name="Santos F.R."/>
            <person name="Vidigal T.H.D.A."/>
            <person name="Brescovit A.D."/>
            <person name="Santos A.J."/>
        </authorList>
    </citation>
    <scope>NUCLEOTIDE SEQUENCE</scope>
    <source>
        <tissue evidence="1">Shoot tissue taken approximately 20 cm above the soil surface</tissue>
    </source>
</reference>
<protein>
    <submittedName>
        <fullName evidence="1">Transcription factor-related</fullName>
    </submittedName>
</protein>